<dbReference type="AlphaFoldDB" id="A0A656KFT4"/>
<organism evidence="1 2">
    <name type="scientific">Blumeria graminis f. sp. tritici 96224</name>
    <dbReference type="NCBI Taxonomy" id="1268274"/>
    <lineage>
        <taxon>Eukaryota</taxon>
        <taxon>Fungi</taxon>
        <taxon>Dikarya</taxon>
        <taxon>Ascomycota</taxon>
        <taxon>Pezizomycotina</taxon>
        <taxon>Leotiomycetes</taxon>
        <taxon>Erysiphales</taxon>
        <taxon>Erysiphaceae</taxon>
        <taxon>Blumeria</taxon>
    </lineage>
</organism>
<evidence type="ECO:0000313" key="1">
    <source>
        <dbReference type="EMBL" id="EPQ62842.1"/>
    </source>
</evidence>
<accession>A0A656KFT4</accession>
<name>A0A656KFT4_BLUGR</name>
<dbReference type="Proteomes" id="UP000053110">
    <property type="component" value="Unassembled WGS sequence"/>
</dbReference>
<dbReference type="OrthoDB" id="4509841at2759"/>
<protein>
    <submittedName>
        <fullName evidence="1">Uncharacterized protein</fullName>
    </submittedName>
</protein>
<reference evidence="2" key="1">
    <citation type="journal article" date="2013" name="Nat. Genet.">
        <title>The wheat powdery mildew genome shows the unique evolution of an obligate biotroph.</title>
        <authorList>
            <person name="Wicker T."/>
            <person name="Oberhaensli S."/>
            <person name="Parlange F."/>
            <person name="Buchmann J.P."/>
            <person name="Shatalina M."/>
            <person name="Roffler S."/>
            <person name="Ben-David R."/>
            <person name="Dolezel J."/>
            <person name="Simkova H."/>
            <person name="Schulze-Lefert P."/>
            <person name="Spanu P.D."/>
            <person name="Bruggmann R."/>
            <person name="Amselem J."/>
            <person name="Quesneville H."/>
            <person name="Ver Loren van Themaat E."/>
            <person name="Paape T."/>
            <person name="Shimizu K.K."/>
            <person name="Keller B."/>
        </authorList>
    </citation>
    <scope>NUCLEOTIDE SEQUENCE [LARGE SCALE GENOMIC DNA]</scope>
    <source>
        <strain evidence="2">96224</strain>
    </source>
</reference>
<gene>
    <name evidence="1" type="ORF">BGT96224_A20960</name>
</gene>
<proteinExistence type="predicted"/>
<evidence type="ECO:0000313" key="2">
    <source>
        <dbReference type="Proteomes" id="UP000053110"/>
    </source>
</evidence>
<dbReference type="EMBL" id="KE375150">
    <property type="protein sequence ID" value="EPQ62842.1"/>
    <property type="molecule type" value="Genomic_DNA"/>
</dbReference>
<sequence>MAEIIDTNGAKLTPKYENSEILRSILKYLKLTSMGEVQEDYIPSIEDIAGAIQASNEHEKDWKNKQFMKKTPAYIVPKAILSTVLHSPAPWKFASFVESSMAKTTKRIQVKRSKKILPTVILTKGPWHIPAAYAARQLRINDIELFVPLISQRDATLKIAEQEAFQVFGNDSPIEVYGALHHAKIKGLENSIVFKLTKDLCLATEVRILDLPTNRIR</sequence>